<evidence type="ECO:0000313" key="3">
    <source>
        <dbReference type="Proteomes" id="UP001433268"/>
    </source>
</evidence>
<reference evidence="2 3" key="1">
    <citation type="submission" date="2023-01" db="EMBL/GenBank/DDBJ databases">
        <title>Analysis of 21 Apiospora genomes using comparative genomics revels a genus with tremendous synthesis potential of carbohydrate active enzymes and secondary metabolites.</title>
        <authorList>
            <person name="Sorensen T."/>
        </authorList>
    </citation>
    <scope>NUCLEOTIDE SEQUENCE [LARGE SCALE GENOMIC DNA]</scope>
    <source>
        <strain evidence="2 3">CBS 114990</strain>
    </source>
</reference>
<keyword evidence="3" id="KW-1185">Reference proteome</keyword>
<dbReference type="EMBL" id="JAQQWN010000002">
    <property type="protein sequence ID" value="KAK8093881.1"/>
    <property type="molecule type" value="Genomic_DNA"/>
</dbReference>
<dbReference type="Pfam" id="PF06985">
    <property type="entry name" value="HET"/>
    <property type="match status" value="1"/>
</dbReference>
<dbReference type="RefSeq" id="XP_066674654.1">
    <property type="nucleotide sequence ID" value="XM_066804881.1"/>
</dbReference>
<dbReference type="GeneID" id="92037941"/>
<feature type="non-terminal residue" evidence="2">
    <location>
        <position position="1"/>
    </location>
</feature>
<gene>
    <name evidence="2" type="ORF">PG997_000566</name>
</gene>
<dbReference type="InterPro" id="IPR010730">
    <property type="entry name" value="HET"/>
</dbReference>
<dbReference type="PANTHER" id="PTHR33112">
    <property type="entry name" value="DOMAIN PROTEIN, PUTATIVE-RELATED"/>
    <property type="match status" value="1"/>
</dbReference>
<dbReference type="PANTHER" id="PTHR33112:SF12">
    <property type="entry name" value="HETEROKARYON INCOMPATIBILITY DOMAIN-CONTAINING PROTEIN"/>
    <property type="match status" value="1"/>
</dbReference>
<evidence type="ECO:0000259" key="1">
    <source>
        <dbReference type="Pfam" id="PF06985"/>
    </source>
</evidence>
<feature type="domain" description="Heterokaryon incompatibility" evidence="1">
    <location>
        <begin position="205"/>
        <end position="273"/>
    </location>
</feature>
<organism evidence="2 3">
    <name type="scientific">Apiospora hydei</name>
    <dbReference type="NCBI Taxonomy" id="1337664"/>
    <lineage>
        <taxon>Eukaryota</taxon>
        <taxon>Fungi</taxon>
        <taxon>Dikarya</taxon>
        <taxon>Ascomycota</taxon>
        <taxon>Pezizomycotina</taxon>
        <taxon>Sordariomycetes</taxon>
        <taxon>Xylariomycetidae</taxon>
        <taxon>Amphisphaeriales</taxon>
        <taxon>Apiosporaceae</taxon>
        <taxon>Apiospora</taxon>
    </lineage>
</organism>
<protein>
    <recommendedName>
        <fullName evidence="1">Heterokaryon incompatibility domain-containing protein</fullName>
    </recommendedName>
</protein>
<accession>A0ABR1XB53</accession>
<evidence type="ECO:0000313" key="2">
    <source>
        <dbReference type="EMBL" id="KAK8093881.1"/>
    </source>
</evidence>
<comment type="caution">
    <text evidence="2">The sequence shown here is derived from an EMBL/GenBank/DDBJ whole genome shotgun (WGS) entry which is preliminary data.</text>
</comment>
<sequence length="274" mass="30932">DTRGRNPVETVEAPVDELCSKCEQLHLSKGKFLPNLEDNVTSLPGVLASGFDPLGMGQCSLGFLDEIYRRRASCSFCWLVFNATYTETGSIGFDGLTDTGERVLFTRRMRIYDPNEILPNTYIMLVSDDETLSNPTFLARRVANSQIDLAHVQRWLNVCELHHGSFCDGNRMRSKLRDQLRFIDVQLGKLIISDMTDNEGDNLRYATLSYTWGSYPIFRTLKKSVAELHQAGRLSPDSNTLARTVRDGIVLAKNLGFRYISIDSLCIIQDSMED</sequence>
<proteinExistence type="predicted"/>
<dbReference type="Proteomes" id="UP001433268">
    <property type="component" value="Unassembled WGS sequence"/>
</dbReference>
<name>A0ABR1XB53_9PEZI</name>